<dbReference type="EMBL" id="RXGA01000003">
    <property type="protein sequence ID" value="RWX73121.1"/>
    <property type="molecule type" value="Genomic_DNA"/>
</dbReference>
<accession>A0A3S3TRK4</accession>
<reference evidence="1 2" key="1">
    <citation type="submission" date="2018-12" db="EMBL/GenBank/DDBJ databases">
        <title>The complete genome of the methanogenic archaea of the candidate phylum Verstraetearchaeota, obtained from the metagenome of underground thermal water.</title>
        <authorList>
            <person name="Kadnikov V.V."/>
            <person name="Mardanov A.V."/>
            <person name="Beletsky A.V."/>
            <person name="Karnachuk O.V."/>
            <person name="Ravin N.V."/>
        </authorList>
    </citation>
    <scope>NUCLEOTIDE SEQUENCE [LARGE SCALE GENOMIC DNA]</scope>
    <source>
        <strain evidence="1">Ch88</strain>
    </source>
</reference>
<evidence type="ECO:0000313" key="1">
    <source>
        <dbReference type="EMBL" id="RWX73121.1"/>
    </source>
</evidence>
<gene>
    <name evidence="1" type="ORF">Metus_1095</name>
</gene>
<name>A0A3S3TRK4_METS7</name>
<organism evidence="1 2">
    <name type="scientific">Methanosuratincola subterraneus</name>
    <dbReference type="NCBI Taxonomy" id="2593994"/>
    <lineage>
        <taxon>Archaea</taxon>
        <taxon>Thermoproteota</taxon>
        <taxon>Methanosuratincolia</taxon>
        <taxon>Candidatus Methanomethylicales</taxon>
        <taxon>Candidatus Methanomethylicaceae</taxon>
        <taxon>Candidatus Methanosuratincola (ex Vanwonterghem et al. 2016)</taxon>
    </lineage>
</organism>
<proteinExistence type="predicted"/>
<sequence>MAEVQKEEKLPTNEMIKVIDYVTISKTDNWWTAVVLAGEGSRKHVMLYMWNKKGDRWSRRQKFTIGRKSDWPKLREAIERLLEKAD</sequence>
<comment type="caution">
    <text evidence="1">The sequence shown here is derived from an EMBL/GenBank/DDBJ whole genome shotgun (WGS) entry which is preliminary data.</text>
</comment>
<dbReference type="Proteomes" id="UP000288215">
    <property type="component" value="Unassembled WGS sequence"/>
</dbReference>
<protein>
    <submittedName>
        <fullName evidence="1">Uncharacterized protein</fullName>
    </submittedName>
</protein>
<evidence type="ECO:0000313" key="2">
    <source>
        <dbReference type="Proteomes" id="UP000288215"/>
    </source>
</evidence>
<dbReference type="AlphaFoldDB" id="A0A3S3TRK4"/>